<reference evidence="2 3" key="1">
    <citation type="submission" date="2015-12" db="EMBL/GenBank/DDBJ databases">
        <title>Draft genome sequence of Streptomyces silvensis ATCC 53525, a producer of novel hormone antagonists.</title>
        <authorList>
            <person name="Johnston C.W."/>
            <person name="Li Y."/>
            <person name="Magarvey N.A."/>
        </authorList>
    </citation>
    <scope>NUCLEOTIDE SEQUENCE [LARGE SCALE GENOMIC DNA]</scope>
    <source>
        <strain evidence="2 3">ATCC 53525</strain>
    </source>
</reference>
<keyword evidence="3" id="KW-1185">Reference proteome</keyword>
<feature type="compositionally biased region" description="Pro residues" evidence="1">
    <location>
        <begin position="22"/>
        <end position="32"/>
    </location>
</feature>
<accession>A0A0W7XA84</accession>
<feature type="compositionally biased region" description="Basic residues" evidence="1">
    <location>
        <begin position="1"/>
        <end position="10"/>
    </location>
</feature>
<sequence length="60" mass="6028">MSEAQKKKKAPNLGPLGEGHIPAPPEDGPAVPPGEGHIPVPPKGGITTKGEGHIPAPPKD</sequence>
<dbReference type="Proteomes" id="UP000054804">
    <property type="component" value="Unassembled WGS sequence"/>
</dbReference>
<name>A0A0W7XA84_9ACTN</name>
<dbReference type="AlphaFoldDB" id="A0A0W7XA84"/>
<proteinExistence type="predicted"/>
<evidence type="ECO:0000313" key="3">
    <source>
        <dbReference type="Proteomes" id="UP000054804"/>
    </source>
</evidence>
<protein>
    <submittedName>
        <fullName evidence="2">Uncharacterized protein</fullName>
    </submittedName>
</protein>
<dbReference type="RefSeq" id="WP_058846167.1">
    <property type="nucleotide sequence ID" value="NZ_LOCL01000026.1"/>
</dbReference>
<dbReference type="EMBL" id="LOCL01000026">
    <property type="protein sequence ID" value="KUF19664.1"/>
    <property type="molecule type" value="Genomic_DNA"/>
</dbReference>
<dbReference type="STRING" id="1765722.AT728_04700"/>
<feature type="region of interest" description="Disordered" evidence="1">
    <location>
        <begin position="1"/>
        <end position="60"/>
    </location>
</feature>
<evidence type="ECO:0000313" key="2">
    <source>
        <dbReference type="EMBL" id="KUF19664.1"/>
    </source>
</evidence>
<comment type="caution">
    <text evidence="2">The sequence shown here is derived from an EMBL/GenBank/DDBJ whole genome shotgun (WGS) entry which is preliminary data.</text>
</comment>
<evidence type="ECO:0000256" key="1">
    <source>
        <dbReference type="SAM" id="MobiDB-lite"/>
    </source>
</evidence>
<gene>
    <name evidence="2" type="ORF">AT728_04700</name>
</gene>
<organism evidence="2 3">
    <name type="scientific">Streptomyces silvensis</name>
    <dbReference type="NCBI Taxonomy" id="1765722"/>
    <lineage>
        <taxon>Bacteria</taxon>
        <taxon>Bacillati</taxon>
        <taxon>Actinomycetota</taxon>
        <taxon>Actinomycetes</taxon>
        <taxon>Kitasatosporales</taxon>
        <taxon>Streptomycetaceae</taxon>
        <taxon>Streptomyces</taxon>
    </lineage>
</organism>